<protein>
    <submittedName>
        <fullName evidence="1">Uncharacterized protein</fullName>
    </submittedName>
</protein>
<accession>F4G3E2</accession>
<name>F4G3E2_METCR</name>
<gene>
    <name evidence="1" type="ordered locus">Mcup_1207</name>
</gene>
<proteinExistence type="predicted"/>
<evidence type="ECO:0000313" key="1">
    <source>
        <dbReference type="EMBL" id="AEB95312.1"/>
    </source>
</evidence>
<keyword evidence="2" id="KW-1185">Reference proteome</keyword>
<dbReference type="KEGG" id="mcn:Mcup_1207"/>
<dbReference type="AlphaFoldDB" id="F4G3E2"/>
<dbReference type="EMBL" id="CP002656">
    <property type="protein sequence ID" value="AEB95312.1"/>
    <property type="molecule type" value="Genomic_DNA"/>
</dbReference>
<reference evidence="1 2" key="1">
    <citation type="journal article" date="2011" name="J. Bacteriol.">
        <title>Complete genome sequence of Metallosphaera cuprina, a metal sulfide-oxidizing archaeon from a hot spring.</title>
        <authorList>
            <person name="Liu L.J."/>
            <person name="You X.Y."/>
            <person name="Zheng H."/>
            <person name="Wang S."/>
            <person name="Jiang C.Y."/>
            <person name="Liu S.J."/>
        </authorList>
    </citation>
    <scope>NUCLEOTIDE SEQUENCE [LARGE SCALE GENOMIC DNA]</scope>
    <source>
        <strain evidence="1 2">Ar-4</strain>
    </source>
</reference>
<dbReference type="Proteomes" id="UP000007812">
    <property type="component" value="Chromosome"/>
</dbReference>
<sequence>MYDPLSVDLEFRGVKEWKGRTRRDVFSLMCSERSGSRS</sequence>
<organism evidence="1 2">
    <name type="scientific">Metallosphaera cuprina (strain Ar-4)</name>
    <dbReference type="NCBI Taxonomy" id="1006006"/>
    <lineage>
        <taxon>Archaea</taxon>
        <taxon>Thermoproteota</taxon>
        <taxon>Thermoprotei</taxon>
        <taxon>Sulfolobales</taxon>
        <taxon>Sulfolobaceae</taxon>
        <taxon>Metallosphaera</taxon>
    </lineage>
</organism>
<dbReference type="HOGENOM" id="CLU_3322928_0_0_2"/>
<evidence type="ECO:0000313" key="2">
    <source>
        <dbReference type="Proteomes" id="UP000007812"/>
    </source>
</evidence>